<dbReference type="InterPro" id="IPR023404">
    <property type="entry name" value="rSAM_horseshoe"/>
</dbReference>
<dbReference type="GO" id="GO:0031419">
    <property type="term" value="F:cobalamin binding"/>
    <property type="evidence" value="ECO:0007669"/>
    <property type="project" value="InterPro"/>
</dbReference>
<evidence type="ECO:0000256" key="5">
    <source>
        <dbReference type="ARBA" id="ARBA00022723"/>
    </source>
</evidence>
<evidence type="ECO:0000256" key="1">
    <source>
        <dbReference type="ARBA" id="ARBA00001966"/>
    </source>
</evidence>
<gene>
    <name evidence="10" type="ORF">CR164_09845</name>
</gene>
<dbReference type="SFLD" id="SFLDG01082">
    <property type="entry name" value="B12-binding_domain_containing"/>
    <property type="match status" value="1"/>
</dbReference>
<evidence type="ECO:0000259" key="9">
    <source>
        <dbReference type="PROSITE" id="PS51918"/>
    </source>
</evidence>
<dbReference type="GO" id="GO:0046872">
    <property type="term" value="F:metal ion binding"/>
    <property type="evidence" value="ECO:0007669"/>
    <property type="project" value="UniProtKB-KW"/>
</dbReference>
<dbReference type="InterPro" id="IPR006158">
    <property type="entry name" value="Cobalamin-bd"/>
</dbReference>
<keyword evidence="3" id="KW-0808">Transferase</keyword>
<accession>A0A317T4Y8</accession>
<dbReference type="RefSeq" id="WP_110023813.1">
    <property type="nucleotide sequence ID" value="NZ_PDNZ01000006.1"/>
</dbReference>
<dbReference type="CDD" id="cd02068">
    <property type="entry name" value="radical_SAM_B12_BD"/>
    <property type="match status" value="1"/>
</dbReference>
<sequence>MAYFNHVCLVEAPQAASFPFPQYVSDIIGICSLAASIEGDVESLVIPDNYYNSALFDSFERLLKRHRIELVGISSMTGGFNNAKRLAEIARTQGAFVVMGGFHPTAMHEEVLKLSSVDVVVAGEGENTFRELVLNGPSRNVKGIAFRENGGIVYNGPRETIRDVDTIAFPLRSLRPERYGEKGQDYSVDTIFTSRGCPWACSFCANDQMHKKWRGRSPENVVDEIALIHDPAKKKYLKIWDANFLTDIERVEEICDMMIERELTNFRITTETRAKDVLRSERVLDKLRRVGLKKIGLGIESPNQETLKLMKKKNTHDEVQKAIELASRYGIGTEGFFIIGHNNENKEDTKAYPEFARSVGLRKSLFFVMTPYPGTKVYREYEEKKKIVTHDWDLYNNFCPVIEAGTMTRTELATMMIYCFTAFGSLPSMIKRKSARQVCLVLLRDLFQHCVLLFGNKSLGEREVRDILYDSFLLLADNEAGVVEKKSSIKQMSKPFALTLQHSQGKQLAIEVHQNGEECKVLVKNDFSETKKRRNPVISLESLTGFVRNVPEDTLMGMLYRNECVRNNPDKWGTMFFPILGEPGMWSLLRQLTLLVYRSLNGSAGKP</sequence>
<dbReference type="PANTHER" id="PTHR43409">
    <property type="entry name" value="ANAEROBIC MAGNESIUM-PROTOPORPHYRIN IX MONOMETHYL ESTER CYCLASE-RELATED"/>
    <property type="match status" value="1"/>
</dbReference>
<dbReference type="Gene3D" id="3.80.30.20">
    <property type="entry name" value="tm_1862 like domain"/>
    <property type="match status" value="1"/>
</dbReference>
<dbReference type="GO" id="GO:0032259">
    <property type="term" value="P:methylation"/>
    <property type="evidence" value="ECO:0007669"/>
    <property type="project" value="UniProtKB-KW"/>
</dbReference>
<dbReference type="InterPro" id="IPR006638">
    <property type="entry name" value="Elp3/MiaA/NifB-like_rSAM"/>
</dbReference>
<dbReference type="Pfam" id="PF04055">
    <property type="entry name" value="Radical_SAM"/>
    <property type="match status" value="1"/>
</dbReference>
<organism evidence="10 11">
    <name type="scientific">Prosthecochloris marina</name>
    <dbReference type="NCBI Taxonomy" id="2017681"/>
    <lineage>
        <taxon>Bacteria</taxon>
        <taxon>Pseudomonadati</taxon>
        <taxon>Chlorobiota</taxon>
        <taxon>Chlorobiia</taxon>
        <taxon>Chlorobiales</taxon>
        <taxon>Chlorobiaceae</taxon>
        <taxon>Prosthecochloris</taxon>
    </lineage>
</organism>
<dbReference type="InterPro" id="IPR034466">
    <property type="entry name" value="Methyltransferase_Class_B"/>
</dbReference>
<dbReference type="InterPro" id="IPR051198">
    <property type="entry name" value="BchE-like"/>
</dbReference>
<dbReference type="SFLD" id="SFLDG01123">
    <property type="entry name" value="methyltransferase_(Class_B)"/>
    <property type="match status" value="1"/>
</dbReference>
<keyword evidence="2 10" id="KW-0489">Methyltransferase</keyword>
<dbReference type="SFLD" id="SFLDS00029">
    <property type="entry name" value="Radical_SAM"/>
    <property type="match status" value="1"/>
</dbReference>
<dbReference type="GO" id="GO:0051539">
    <property type="term" value="F:4 iron, 4 sulfur cluster binding"/>
    <property type="evidence" value="ECO:0007669"/>
    <property type="project" value="UniProtKB-KW"/>
</dbReference>
<evidence type="ECO:0000313" key="11">
    <source>
        <dbReference type="Proteomes" id="UP000246278"/>
    </source>
</evidence>
<evidence type="ECO:0000256" key="3">
    <source>
        <dbReference type="ARBA" id="ARBA00022679"/>
    </source>
</evidence>
<keyword evidence="11" id="KW-1185">Reference proteome</keyword>
<comment type="caution">
    <text evidence="10">The sequence shown here is derived from an EMBL/GenBank/DDBJ whole genome shotgun (WGS) entry which is preliminary data.</text>
</comment>
<dbReference type="PROSITE" id="PS51918">
    <property type="entry name" value="RADICAL_SAM"/>
    <property type="match status" value="1"/>
</dbReference>
<name>A0A317T4Y8_9CHLB</name>
<feature type="domain" description="Radical SAM core" evidence="9">
    <location>
        <begin position="183"/>
        <end position="406"/>
    </location>
</feature>
<evidence type="ECO:0000313" key="10">
    <source>
        <dbReference type="EMBL" id="PWW81694.1"/>
    </source>
</evidence>
<dbReference type="SMART" id="SM00729">
    <property type="entry name" value="Elp3"/>
    <property type="match status" value="1"/>
</dbReference>
<evidence type="ECO:0000256" key="7">
    <source>
        <dbReference type="ARBA" id="ARBA00023014"/>
    </source>
</evidence>
<reference evidence="11" key="1">
    <citation type="submission" date="2017-10" db="EMBL/GenBank/DDBJ databases">
        <authorList>
            <person name="Gaisin V.A."/>
            <person name="Rysina M.S."/>
            <person name="Grouzdev D.S."/>
        </authorList>
    </citation>
    <scope>NUCLEOTIDE SEQUENCE [LARGE SCALE GENOMIC DNA]</scope>
    <source>
        <strain evidence="11">V1</strain>
    </source>
</reference>
<dbReference type="Proteomes" id="UP000246278">
    <property type="component" value="Unassembled WGS sequence"/>
</dbReference>
<dbReference type="Pfam" id="PF02310">
    <property type="entry name" value="B12-binding"/>
    <property type="match status" value="1"/>
</dbReference>
<evidence type="ECO:0000259" key="8">
    <source>
        <dbReference type="PROSITE" id="PS51332"/>
    </source>
</evidence>
<feature type="domain" description="B12-binding" evidence="8">
    <location>
        <begin position="12"/>
        <end position="143"/>
    </location>
</feature>
<dbReference type="Gene3D" id="3.40.50.280">
    <property type="entry name" value="Cobalamin-binding domain"/>
    <property type="match status" value="1"/>
</dbReference>
<dbReference type="SUPFAM" id="SSF102114">
    <property type="entry name" value="Radical SAM enzymes"/>
    <property type="match status" value="1"/>
</dbReference>
<dbReference type="PANTHER" id="PTHR43409:SF7">
    <property type="entry name" value="BLL1977 PROTEIN"/>
    <property type="match status" value="1"/>
</dbReference>
<keyword evidence="6" id="KW-0408">Iron</keyword>
<dbReference type="InterPro" id="IPR007197">
    <property type="entry name" value="rSAM"/>
</dbReference>
<keyword evidence="5" id="KW-0479">Metal-binding</keyword>
<dbReference type="GO" id="GO:0008168">
    <property type="term" value="F:methyltransferase activity"/>
    <property type="evidence" value="ECO:0007669"/>
    <property type="project" value="UniProtKB-KW"/>
</dbReference>
<evidence type="ECO:0000256" key="4">
    <source>
        <dbReference type="ARBA" id="ARBA00022691"/>
    </source>
</evidence>
<dbReference type="OrthoDB" id="9801424at2"/>
<comment type="cofactor">
    <cofactor evidence="1">
        <name>[4Fe-4S] cluster</name>
        <dbReference type="ChEBI" id="CHEBI:49883"/>
    </cofactor>
</comment>
<dbReference type="EMBL" id="PDNZ01000006">
    <property type="protein sequence ID" value="PWW81694.1"/>
    <property type="molecule type" value="Genomic_DNA"/>
</dbReference>
<dbReference type="CDD" id="cd01335">
    <property type="entry name" value="Radical_SAM"/>
    <property type="match status" value="1"/>
</dbReference>
<keyword evidence="4" id="KW-0949">S-adenosyl-L-methionine</keyword>
<dbReference type="PROSITE" id="PS51332">
    <property type="entry name" value="B12_BINDING"/>
    <property type="match status" value="1"/>
</dbReference>
<dbReference type="InterPro" id="IPR058240">
    <property type="entry name" value="rSAM_sf"/>
</dbReference>
<evidence type="ECO:0000256" key="2">
    <source>
        <dbReference type="ARBA" id="ARBA00022603"/>
    </source>
</evidence>
<dbReference type="AlphaFoldDB" id="A0A317T4Y8"/>
<evidence type="ECO:0000256" key="6">
    <source>
        <dbReference type="ARBA" id="ARBA00023004"/>
    </source>
</evidence>
<keyword evidence="7" id="KW-0411">Iron-sulfur</keyword>
<protein>
    <submittedName>
        <fullName evidence="10">Methylase</fullName>
    </submittedName>
</protein>
<proteinExistence type="predicted"/>